<name>F9WT83_TRYVY</name>
<dbReference type="VEuPathDB" id="TriTrypDB:TvY486_0036450"/>
<sequence>MPTQLGRGGEADHSAIREHAQFGMAPSALCCRLLGVLGASVCCQLSPQRHALAGNWGAPNEGRRRARFRLRWRVLLPRRGFSWPKAKPLSRVAFQGASGDKLWVPNALCKKAALQAPRRGGSKVISFRRALFGKKGRGQKAISTARGDSANKRRRGMTIREPWNKEKTSACGRSGGPSEGRTAQWADDLETSSKAPLPPERATAVVATPWRSCLRSPRASSEPPSLVTRPPDLMPLDPCPISVPHSPAALSDEMGSSMRKKERFAINIFTWHAEKGCATRFQQGRGDKRTSLADRGMGACLFCRPSCQLQLRWPEVDQMRFGGLQGFCGFALMPRNRSGLCGDVFARAPPESQRFCWFICWLVRAGLRSARLRGGVEG</sequence>
<accession>F9WT83</accession>
<evidence type="ECO:0000313" key="2">
    <source>
        <dbReference type="EMBL" id="CCD20776.1"/>
    </source>
</evidence>
<dbReference type="EMBL" id="CAEX01006291">
    <property type="protein sequence ID" value="CCD20776.1"/>
    <property type="molecule type" value="Genomic_DNA"/>
</dbReference>
<dbReference type="Proteomes" id="UP000009027">
    <property type="component" value="Unassembled WGS sequence"/>
</dbReference>
<reference evidence="2 3" key="1">
    <citation type="journal article" date="2012" name="Proc. Natl. Acad. Sci. U.S.A.">
        <title>Antigenic diversity is generated by distinct evolutionary mechanisms in African trypanosome species.</title>
        <authorList>
            <person name="Jackson A.P."/>
            <person name="Berry A."/>
            <person name="Aslett M."/>
            <person name="Allison H.C."/>
            <person name="Burton P."/>
            <person name="Vavrova-Anderson J."/>
            <person name="Brown R."/>
            <person name="Browne H."/>
            <person name="Corton N."/>
            <person name="Hauser H."/>
            <person name="Gamble J."/>
            <person name="Gilderthorp R."/>
            <person name="Marcello L."/>
            <person name="McQuillan J."/>
            <person name="Otto T.D."/>
            <person name="Quail M.A."/>
            <person name="Sanders M.J."/>
            <person name="van Tonder A."/>
            <person name="Ginger M.L."/>
            <person name="Field M.C."/>
            <person name="Barry J.D."/>
            <person name="Hertz-Fowler C."/>
            <person name="Berriman M."/>
        </authorList>
    </citation>
    <scope>NUCLEOTIDE SEQUENCE</scope>
    <source>
        <strain evidence="2 3">Y486</strain>
    </source>
</reference>
<proteinExistence type="predicted"/>
<evidence type="ECO:0000313" key="3">
    <source>
        <dbReference type="Proteomes" id="UP000009027"/>
    </source>
</evidence>
<keyword evidence="3" id="KW-1185">Reference proteome</keyword>
<protein>
    <submittedName>
        <fullName evidence="2">Uncharacterized protein</fullName>
    </submittedName>
</protein>
<feature type="region of interest" description="Disordered" evidence="1">
    <location>
        <begin position="136"/>
        <end position="183"/>
    </location>
</feature>
<evidence type="ECO:0000256" key="1">
    <source>
        <dbReference type="SAM" id="MobiDB-lite"/>
    </source>
</evidence>
<gene>
    <name evidence="2" type="ORF">TvY486_0036450</name>
</gene>
<organism evidence="2 3">
    <name type="scientific">Trypanosoma vivax (strain Y486)</name>
    <dbReference type="NCBI Taxonomy" id="1055687"/>
    <lineage>
        <taxon>Eukaryota</taxon>
        <taxon>Discoba</taxon>
        <taxon>Euglenozoa</taxon>
        <taxon>Kinetoplastea</taxon>
        <taxon>Metakinetoplastina</taxon>
        <taxon>Trypanosomatida</taxon>
        <taxon>Trypanosomatidae</taxon>
        <taxon>Trypanosoma</taxon>
        <taxon>Duttonella</taxon>
    </lineage>
</organism>
<dbReference type="AlphaFoldDB" id="F9WT83"/>